<feature type="region of interest" description="Disordered" evidence="1">
    <location>
        <begin position="181"/>
        <end position="202"/>
    </location>
</feature>
<organism evidence="3 4">
    <name type="scientific">Dillenia turbinata</name>
    <dbReference type="NCBI Taxonomy" id="194707"/>
    <lineage>
        <taxon>Eukaryota</taxon>
        <taxon>Viridiplantae</taxon>
        <taxon>Streptophyta</taxon>
        <taxon>Embryophyta</taxon>
        <taxon>Tracheophyta</taxon>
        <taxon>Spermatophyta</taxon>
        <taxon>Magnoliopsida</taxon>
        <taxon>eudicotyledons</taxon>
        <taxon>Gunneridae</taxon>
        <taxon>Pentapetalae</taxon>
        <taxon>Dilleniales</taxon>
        <taxon>Dilleniaceae</taxon>
        <taxon>Dillenia</taxon>
    </lineage>
</organism>
<dbReference type="AlphaFoldDB" id="A0AAN8UC92"/>
<sequence>MAEEKVVLTYKRKQLSSRSFYTRVLEGRKSSFGCQDDKPLNTPDKEMETVVCSSELRKEVPEAPRFETEPCSNCLKQEDASNSMHSQIQESVTLKANKQPERSVRSWMTPQSHKQIGIGSPTKVSSVKDSNGPYLTDKCCEAKACEAQIASCSYSTASLGIGGCTKGSLISHSMKKSMETANVNDGESVSKDKSVDMCGNSPPQTKLRPELLTFSRRFKRVKNKAFFEVKMSEKGCLLANGSDADDGVNVPCELMPDKGCATAEHSLEFKPSGENSCVRNGVSQNYEKITAKAGVDDISIHVKPAAIVEIAENEGQIKQNGGGISIDSTTYAGQEKFSSHANVVQQSREVRSHNCSEGLSSSLNSTPEAKVKDKRPELHQFLALNGEGSQICSIVGAKVPNMVENLVEDGGLRSSLDLSLPAPDSGGIVDCNVSPESNGRKEPLVDVEEELQISLETKRDHANVLSEASHEDKVLNFLGINDERIQATNLADHALLHGEDTCDILSNDIGEQTNLQIGSERNRLKRISTIPSPFLGLSLPTQAEIPLPNYGYRTRDYIKGIHLHSSSDKAQAFHRHKIMLDNILNRAKALQIGQGSFSDIYKEIWSEEELDFLWIGVRRHGRGNWDAMLRDPKMQFSSWRTGKDLAERWEAEQSRLLGGPLVSQSTYIGSSFLSPDHGTAFWNHKRATQRENSLDETQLSLGDVYAPKDSFVPNRSPLKYAKFKRKGTRFLQKHSRVQKAPYSDFMTGRDSWNCLESRVSLMGGFASGGGPSGLPTNSSLPHWLREAVGFPPRQSEAAYPSNDMYHPGRLHPLQPYTAHAEPYFGISCRIHDSFGYMRPSDLQLPSDIHCPNFLSDRRQRQAELAGACSKPKDLIIIDSDASSEETISDDRGGRPL</sequence>
<dbReference type="PROSITE" id="PS50090">
    <property type="entry name" value="MYB_LIKE"/>
    <property type="match status" value="1"/>
</dbReference>
<keyword evidence="4" id="KW-1185">Reference proteome</keyword>
<dbReference type="EMBL" id="JBAMMX010000028">
    <property type="protein sequence ID" value="KAK6911259.1"/>
    <property type="molecule type" value="Genomic_DNA"/>
</dbReference>
<reference evidence="3 4" key="1">
    <citation type="submission" date="2023-12" db="EMBL/GenBank/DDBJ databases">
        <title>A high-quality genome assembly for Dillenia turbinata (Dilleniales).</title>
        <authorList>
            <person name="Chanderbali A."/>
        </authorList>
    </citation>
    <scope>NUCLEOTIDE SEQUENCE [LARGE SCALE GENOMIC DNA]</scope>
    <source>
        <strain evidence="3">LSX21</strain>
        <tissue evidence="3">Leaf</tissue>
    </source>
</reference>
<evidence type="ECO:0000313" key="3">
    <source>
        <dbReference type="EMBL" id="KAK6911259.1"/>
    </source>
</evidence>
<dbReference type="Gene3D" id="1.10.10.60">
    <property type="entry name" value="Homeodomain-like"/>
    <property type="match status" value="1"/>
</dbReference>
<dbReference type="InterPro" id="IPR001005">
    <property type="entry name" value="SANT/Myb"/>
</dbReference>
<feature type="domain" description="Myb-like" evidence="2">
    <location>
        <begin position="597"/>
        <end position="653"/>
    </location>
</feature>
<dbReference type="InterPro" id="IPR009057">
    <property type="entry name" value="Homeodomain-like_sf"/>
</dbReference>
<evidence type="ECO:0000256" key="1">
    <source>
        <dbReference type="SAM" id="MobiDB-lite"/>
    </source>
</evidence>
<dbReference type="Proteomes" id="UP001370490">
    <property type="component" value="Unassembled WGS sequence"/>
</dbReference>
<feature type="region of interest" description="Disordered" evidence="1">
    <location>
        <begin position="93"/>
        <end position="126"/>
    </location>
</feature>
<name>A0AAN8UC92_9MAGN</name>
<accession>A0AAN8UC92</accession>
<dbReference type="CDD" id="cd11660">
    <property type="entry name" value="SANT_TRF"/>
    <property type="match status" value="1"/>
</dbReference>
<protein>
    <recommendedName>
        <fullName evidence="2">Myb-like domain-containing protein</fullName>
    </recommendedName>
</protein>
<gene>
    <name evidence="3" type="ORF">RJ641_023352</name>
</gene>
<dbReference type="SUPFAM" id="SSF46689">
    <property type="entry name" value="Homeodomain-like"/>
    <property type="match status" value="1"/>
</dbReference>
<evidence type="ECO:0000259" key="2">
    <source>
        <dbReference type="PROSITE" id="PS50090"/>
    </source>
</evidence>
<proteinExistence type="predicted"/>
<comment type="caution">
    <text evidence="3">The sequence shown here is derived from an EMBL/GenBank/DDBJ whole genome shotgun (WGS) entry which is preliminary data.</text>
</comment>
<evidence type="ECO:0000313" key="4">
    <source>
        <dbReference type="Proteomes" id="UP001370490"/>
    </source>
</evidence>